<keyword evidence="5" id="KW-0436">Ligase</keyword>
<evidence type="ECO:0000256" key="4">
    <source>
        <dbReference type="RuleBase" id="RU361279"/>
    </source>
</evidence>
<evidence type="ECO:0000256" key="1">
    <source>
        <dbReference type="ARBA" id="ARBA00010638"/>
    </source>
</evidence>
<dbReference type="InterPro" id="IPR037171">
    <property type="entry name" value="NagB/RpiA_transferase-like"/>
</dbReference>
<evidence type="ECO:0000256" key="3">
    <source>
        <dbReference type="ARBA" id="ARBA00022840"/>
    </source>
</evidence>
<comment type="caution">
    <text evidence="5">The sequence shown here is derived from an EMBL/GenBank/DDBJ whole genome shotgun (WGS) entry which is preliminary data.</text>
</comment>
<protein>
    <recommendedName>
        <fullName evidence="4">5-formyltetrahydrofolate cyclo-ligase</fullName>
        <ecNumber evidence="4">6.3.3.2</ecNumber>
    </recommendedName>
</protein>
<dbReference type="Gene3D" id="3.40.50.10420">
    <property type="entry name" value="NagB/RpiA/CoA transferase-like"/>
    <property type="match status" value="1"/>
</dbReference>
<accession>A0ABT6J7X9</accession>
<dbReference type="PIRSF" id="PIRSF006806">
    <property type="entry name" value="FTHF_cligase"/>
    <property type="match status" value="1"/>
</dbReference>
<reference evidence="5 6" key="1">
    <citation type="submission" date="2023-04" db="EMBL/GenBank/DDBJ databases">
        <title>Luteimonas endophyticus RD2P54.</title>
        <authorList>
            <person name="Sun J.-Q."/>
        </authorList>
    </citation>
    <scope>NUCLEOTIDE SEQUENCE [LARGE SCALE GENOMIC DNA]</scope>
    <source>
        <strain evidence="5 6">RD2P54</strain>
    </source>
</reference>
<dbReference type="Pfam" id="PF01812">
    <property type="entry name" value="5-FTHF_cyc-lig"/>
    <property type="match status" value="1"/>
</dbReference>
<proteinExistence type="inferred from homology"/>
<dbReference type="NCBIfam" id="TIGR02727">
    <property type="entry name" value="MTHFS_bact"/>
    <property type="match status" value="1"/>
</dbReference>
<sequence>MTDDRTALRRELRERRRAIPAAGRIAAAEALAQRLLALPGLPDRGYAAGYWANDGEIALHAWQLRLPPALAYCLPVLCDDARLRFAPWRPGDPLVTNRYGIPEPEVARSSLLDADALSLAILPLVGFDTSGNRLGMGAGWYDRTFAFRRDTAAPPRLVGAAFEAQRVAALAVAGWDVPLDAICTESATYPCTGPA</sequence>
<comment type="catalytic activity">
    <reaction evidence="4">
        <text>(6S)-5-formyl-5,6,7,8-tetrahydrofolate + ATP = (6R)-5,10-methenyltetrahydrofolate + ADP + phosphate</text>
        <dbReference type="Rhea" id="RHEA:10488"/>
        <dbReference type="ChEBI" id="CHEBI:30616"/>
        <dbReference type="ChEBI" id="CHEBI:43474"/>
        <dbReference type="ChEBI" id="CHEBI:57455"/>
        <dbReference type="ChEBI" id="CHEBI:57457"/>
        <dbReference type="ChEBI" id="CHEBI:456216"/>
        <dbReference type="EC" id="6.3.3.2"/>
    </reaction>
</comment>
<evidence type="ECO:0000313" key="6">
    <source>
        <dbReference type="Proteomes" id="UP001156940"/>
    </source>
</evidence>
<name>A0ABT6J7X9_9GAMM</name>
<organism evidence="5 6">
    <name type="scientific">Luteimonas endophytica</name>
    <dbReference type="NCBI Taxonomy" id="3042023"/>
    <lineage>
        <taxon>Bacteria</taxon>
        <taxon>Pseudomonadati</taxon>
        <taxon>Pseudomonadota</taxon>
        <taxon>Gammaproteobacteria</taxon>
        <taxon>Lysobacterales</taxon>
        <taxon>Lysobacteraceae</taxon>
        <taxon>Luteimonas</taxon>
    </lineage>
</organism>
<evidence type="ECO:0000256" key="2">
    <source>
        <dbReference type="ARBA" id="ARBA00022741"/>
    </source>
</evidence>
<evidence type="ECO:0000313" key="5">
    <source>
        <dbReference type="EMBL" id="MDH5822921.1"/>
    </source>
</evidence>
<dbReference type="PANTHER" id="PTHR23407:SF1">
    <property type="entry name" value="5-FORMYLTETRAHYDROFOLATE CYCLO-LIGASE"/>
    <property type="match status" value="1"/>
</dbReference>
<gene>
    <name evidence="5" type="ORF">QFW77_07930</name>
</gene>
<comment type="cofactor">
    <cofactor evidence="4">
        <name>Mg(2+)</name>
        <dbReference type="ChEBI" id="CHEBI:18420"/>
    </cofactor>
</comment>
<dbReference type="Proteomes" id="UP001156940">
    <property type="component" value="Unassembled WGS sequence"/>
</dbReference>
<dbReference type="SUPFAM" id="SSF100950">
    <property type="entry name" value="NagB/RpiA/CoA transferase-like"/>
    <property type="match status" value="1"/>
</dbReference>
<dbReference type="InterPro" id="IPR002698">
    <property type="entry name" value="FTHF_cligase"/>
</dbReference>
<dbReference type="RefSeq" id="WP_280573945.1">
    <property type="nucleotide sequence ID" value="NZ_JARXRM010000028.1"/>
</dbReference>
<comment type="similarity">
    <text evidence="1 4">Belongs to the 5-formyltetrahydrofolate cyclo-ligase family.</text>
</comment>
<keyword evidence="2 4" id="KW-0547">Nucleotide-binding</keyword>
<dbReference type="InterPro" id="IPR024185">
    <property type="entry name" value="FTHF_cligase-like_sf"/>
</dbReference>
<dbReference type="EMBL" id="JARXRM010000028">
    <property type="protein sequence ID" value="MDH5822921.1"/>
    <property type="molecule type" value="Genomic_DNA"/>
</dbReference>
<dbReference type="EC" id="6.3.3.2" evidence="4"/>
<keyword evidence="3 4" id="KW-0067">ATP-binding</keyword>
<keyword evidence="6" id="KW-1185">Reference proteome</keyword>
<dbReference type="PANTHER" id="PTHR23407">
    <property type="entry name" value="ATPASE INHIBITOR/5-FORMYLTETRAHYDROFOLATE CYCLO-LIGASE"/>
    <property type="match status" value="1"/>
</dbReference>
<dbReference type="GO" id="GO:0030272">
    <property type="term" value="F:5-formyltetrahydrofolate cyclo-ligase activity"/>
    <property type="evidence" value="ECO:0007669"/>
    <property type="project" value="UniProtKB-EC"/>
</dbReference>
<keyword evidence="4" id="KW-0460">Magnesium</keyword>
<keyword evidence="4" id="KW-0479">Metal-binding</keyword>